<keyword evidence="8" id="KW-1003">Cell membrane</keyword>
<evidence type="ECO:0000256" key="12">
    <source>
        <dbReference type="ARBA" id="ARBA00022695"/>
    </source>
</evidence>
<feature type="transmembrane region" description="Helical" evidence="19">
    <location>
        <begin position="204"/>
        <end position="222"/>
    </location>
</feature>
<keyword evidence="12 18" id="KW-0548">Nucleotidyltransferase</keyword>
<keyword evidence="11 18" id="KW-0812">Transmembrane</keyword>
<evidence type="ECO:0000256" key="15">
    <source>
        <dbReference type="ARBA" id="ARBA00023136"/>
    </source>
</evidence>
<evidence type="ECO:0000256" key="19">
    <source>
        <dbReference type="SAM" id="Phobius"/>
    </source>
</evidence>
<feature type="transmembrane region" description="Helical" evidence="19">
    <location>
        <begin position="131"/>
        <end position="152"/>
    </location>
</feature>
<accession>A0A1T4N793</accession>
<evidence type="ECO:0000256" key="1">
    <source>
        <dbReference type="ARBA" id="ARBA00001698"/>
    </source>
</evidence>
<dbReference type="Proteomes" id="UP000190328">
    <property type="component" value="Unassembled WGS sequence"/>
</dbReference>
<dbReference type="PROSITE" id="PS01315">
    <property type="entry name" value="CDS"/>
    <property type="match status" value="1"/>
</dbReference>
<comment type="pathway">
    <text evidence="3 18">Phospholipid metabolism; CDP-diacylglycerol biosynthesis; CDP-diacylglycerol from sn-glycerol 3-phosphate: step 3/3.</text>
</comment>
<evidence type="ECO:0000256" key="10">
    <source>
        <dbReference type="ARBA" id="ARBA00022679"/>
    </source>
</evidence>
<evidence type="ECO:0000256" key="13">
    <source>
        <dbReference type="ARBA" id="ARBA00022989"/>
    </source>
</evidence>
<dbReference type="OrthoDB" id="9799199at2"/>
<evidence type="ECO:0000256" key="16">
    <source>
        <dbReference type="ARBA" id="ARBA00023209"/>
    </source>
</evidence>
<evidence type="ECO:0000256" key="11">
    <source>
        <dbReference type="ARBA" id="ARBA00022692"/>
    </source>
</evidence>
<dbReference type="EMBL" id="FUXI01000013">
    <property type="protein sequence ID" value="SJZ75129.1"/>
    <property type="molecule type" value="Genomic_DNA"/>
</dbReference>
<feature type="transmembrane region" description="Helical" evidence="19">
    <location>
        <begin position="109"/>
        <end position="125"/>
    </location>
</feature>
<comment type="catalytic activity">
    <reaction evidence="1 18">
        <text>a 1,2-diacyl-sn-glycero-3-phosphate + CTP + H(+) = a CDP-1,2-diacyl-sn-glycerol + diphosphate</text>
        <dbReference type="Rhea" id="RHEA:16229"/>
        <dbReference type="ChEBI" id="CHEBI:15378"/>
        <dbReference type="ChEBI" id="CHEBI:33019"/>
        <dbReference type="ChEBI" id="CHEBI:37563"/>
        <dbReference type="ChEBI" id="CHEBI:58332"/>
        <dbReference type="ChEBI" id="CHEBI:58608"/>
        <dbReference type="EC" id="2.7.7.41"/>
    </reaction>
</comment>
<dbReference type="UniPathway" id="UPA00557">
    <property type="reaction ID" value="UER00614"/>
</dbReference>
<evidence type="ECO:0000256" key="5">
    <source>
        <dbReference type="ARBA" id="ARBA00010185"/>
    </source>
</evidence>
<evidence type="ECO:0000256" key="17">
    <source>
        <dbReference type="ARBA" id="ARBA00023264"/>
    </source>
</evidence>
<feature type="transmembrane region" description="Helical" evidence="19">
    <location>
        <begin position="51"/>
        <end position="68"/>
    </location>
</feature>
<dbReference type="InterPro" id="IPR000374">
    <property type="entry name" value="PC_trans"/>
</dbReference>
<keyword evidence="10 18" id="KW-0808">Transferase</keyword>
<keyword evidence="14" id="KW-0443">Lipid metabolism</keyword>
<keyword evidence="9" id="KW-0444">Lipid biosynthesis</keyword>
<keyword evidence="16" id="KW-0594">Phospholipid biosynthesis</keyword>
<dbReference type="PANTHER" id="PTHR46382:SF1">
    <property type="entry name" value="PHOSPHATIDATE CYTIDYLYLTRANSFERASE"/>
    <property type="match status" value="1"/>
</dbReference>
<dbReference type="PANTHER" id="PTHR46382">
    <property type="entry name" value="PHOSPHATIDATE CYTIDYLYLTRANSFERASE"/>
    <property type="match status" value="1"/>
</dbReference>
<sequence length="265" mass="29069">MRTRVITAVVALIVFIPVIVAGGIFIEVLTSLMAAVGVYELFKMRNLDIRSAEGALAILGSVFLVFPVKKYLTFLPTDANWVLFFLVVLGFLAMVVISKNEYTFEEAGFPILTSLYVGCGFQYLVQARGKSLLALLFALFIVWATDIGAYMIGRQYGSRKLAPSISPNKTIEGSLGGVVCAVVVALIFLLIYPAKEVFDKSLPIMLLFTAIFSMFGQFGDLVESAIKRFYGVKDSGNILPGHGGILDRFDSLLFVFPVMHLFGLF</sequence>
<comment type="subcellular location">
    <subcellularLocation>
        <location evidence="2">Cell membrane</location>
        <topology evidence="2">Multi-pass membrane protein</topology>
    </subcellularLocation>
</comment>
<dbReference type="AlphaFoldDB" id="A0A1T4N793"/>
<reference evidence="20 21" key="1">
    <citation type="submission" date="2017-02" db="EMBL/GenBank/DDBJ databases">
        <authorList>
            <person name="Peterson S.W."/>
        </authorList>
    </citation>
    <scope>NUCLEOTIDE SEQUENCE [LARGE SCALE GENOMIC DNA]</scope>
    <source>
        <strain evidence="20 21">ATCC BAA-1030</strain>
    </source>
</reference>
<comment type="pathway">
    <text evidence="4">Lipid metabolism.</text>
</comment>
<keyword evidence="17" id="KW-1208">Phospholipid metabolism</keyword>
<keyword evidence="15 19" id="KW-0472">Membrane</keyword>
<dbReference type="RefSeq" id="WP_078807268.1">
    <property type="nucleotide sequence ID" value="NZ_FUXI01000013.1"/>
</dbReference>
<feature type="transmembrane region" description="Helical" evidence="19">
    <location>
        <begin position="80"/>
        <end position="97"/>
    </location>
</feature>
<keyword evidence="13 19" id="KW-1133">Transmembrane helix</keyword>
<evidence type="ECO:0000313" key="21">
    <source>
        <dbReference type="Proteomes" id="UP000190328"/>
    </source>
</evidence>
<evidence type="ECO:0000256" key="4">
    <source>
        <dbReference type="ARBA" id="ARBA00005189"/>
    </source>
</evidence>
<protein>
    <recommendedName>
        <fullName evidence="7 18">Phosphatidate cytidylyltransferase</fullName>
        <ecNumber evidence="6 18">2.7.7.41</ecNumber>
    </recommendedName>
</protein>
<evidence type="ECO:0000256" key="7">
    <source>
        <dbReference type="ARBA" id="ARBA00019373"/>
    </source>
</evidence>
<dbReference type="GO" id="GO:0005886">
    <property type="term" value="C:plasma membrane"/>
    <property type="evidence" value="ECO:0007669"/>
    <property type="project" value="UniProtKB-SubCell"/>
</dbReference>
<evidence type="ECO:0000256" key="6">
    <source>
        <dbReference type="ARBA" id="ARBA00012487"/>
    </source>
</evidence>
<keyword evidence="21" id="KW-1185">Reference proteome</keyword>
<feature type="transmembrane region" description="Helical" evidence="19">
    <location>
        <begin position="6"/>
        <end position="39"/>
    </location>
</feature>
<dbReference type="STRING" id="263852.SAMN02745116_01331"/>
<evidence type="ECO:0000313" key="20">
    <source>
        <dbReference type="EMBL" id="SJZ75129.1"/>
    </source>
</evidence>
<organism evidence="20 21">
    <name type="scientific">Pilibacter termitis</name>
    <dbReference type="NCBI Taxonomy" id="263852"/>
    <lineage>
        <taxon>Bacteria</taxon>
        <taxon>Bacillati</taxon>
        <taxon>Bacillota</taxon>
        <taxon>Bacilli</taxon>
        <taxon>Lactobacillales</taxon>
        <taxon>Enterococcaceae</taxon>
        <taxon>Pilibacter</taxon>
    </lineage>
</organism>
<name>A0A1T4N793_9ENTE</name>
<evidence type="ECO:0000256" key="8">
    <source>
        <dbReference type="ARBA" id="ARBA00022475"/>
    </source>
</evidence>
<proteinExistence type="inferred from homology"/>
<dbReference type="GO" id="GO:0016024">
    <property type="term" value="P:CDP-diacylglycerol biosynthetic process"/>
    <property type="evidence" value="ECO:0007669"/>
    <property type="project" value="UniProtKB-UniPathway"/>
</dbReference>
<comment type="similarity">
    <text evidence="5 18">Belongs to the CDS family.</text>
</comment>
<dbReference type="GO" id="GO:0004605">
    <property type="term" value="F:phosphatidate cytidylyltransferase activity"/>
    <property type="evidence" value="ECO:0007669"/>
    <property type="project" value="UniProtKB-EC"/>
</dbReference>
<gene>
    <name evidence="20" type="ORF">SAMN02745116_01331</name>
</gene>
<evidence type="ECO:0000256" key="2">
    <source>
        <dbReference type="ARBA" id="ARBA00004651"/>
    </source>
</evidence>
<evidence type="ECO:0000256" key="18">
    <source>
        <dbReference type="RuleBase" id="RU003938"/>
    </source>
</evidence>
<dbReference type="EC" id="2.7.7.41" evidence="6 18"/>
<evidence type="ECO:0000256" key="3">
    <source>
        <dbReference type="ARBA" id="ARBA00005119"/>
    </source>
</evidence>
<evidence type="ECO:0000256" key="14">
    <source>
        <dbReference type="ARBA" id="ARBA00023098"/>
    </source>
</evidence>
<dbReference type="Pfam" id="PF01148">
    <property type="entry name" value="CTP_transf_1"/>
    <property type="match status" value="1"/>
</dbReference>
<feature type="transmembrane region" description="Helical" evidence="19">
    <location>
        <begin position="173"/>
        <end position="192"/>
    </location>
</feature>
<evidence type="ECO:0000256" key="9">
    <source>
        <dbReference type="ARBA" id="ARBA00022516"/>
    </source>
</evidence>